<evidence type="ECO:0000313" key="1">
    <source>
        <dbReference type="EMBL" id="KAK7405557.1"/>
    </source>
</evidence>
<dbReference type="Proteomes" id="UP001386955">
    <property type="component" value="Unassembled WGS sequence"/>
</dbReference>
<dbReference type="EMBL" id="JAYMYS010000002">
    <property type="protein sequence ID" value="KAK7405557.1"/>
    <property type="molecule type" value="Genomic_DNA"/>
</dbReference>
<proteinExistence type="predicted"/>
<comment type="caution">
    <text evidence="1">The sequence shown here is derived from an EMBL/GenBank/DDBJ whole genome shotgun (WGS) entry which is preliminary data.</text>
</comment>
<dbReference type="AlphaFoldDB" id="A0AAN9SU62"/>
<organism evidence="1 2">
    <name type="scientific">Psophocarpus tetragonolobus</name>
    <name type="common">Winged bean</name>
    <name type="synonym">Dolichos tetragonolobus</name>
    <dbReference type="NCBI Taxonomy" id="3891"/>
    <lineage>
        <taxon>Eukaryota</taxon>
        <taxon>Viridiplantae</taxon>
        <taxon>Streptophyta</taxon>
        <taxon>Embryophyta</taxon>
        <taxon>Tracheophyta</taxon>
        <taxon>Spermatophyta</taxon>
        <taxon>Magnoliopsida</taxon>
        <taxon>eudicotyledons</taxon>
        <taxon>Gunneridae</taxon>
        <taxon>Pentapetalae</taxon>
        <taxon>rosids</taxon>
        <taxon>fabids</taxon>
        <taxon>Fabales</taxon>
        <taxon>Fabaceae</taxon>
        <taxon>Papilionoideae</taxon>
        <taxon>50 kb inversion clade</taxon>
        <taxon>NPAAA clade</taxon>
        <taxon>indigoferoid/millettioid clade</taxon>
        <taxon>Phaseoleae</taxon>
        <taxon>Psophocarpus</taxon>
    </lineage>
</organism>
<evidence type="ECO:0000313" key="2">
    <source>
        <dbReference type="Proteomes" id="UP001386955"/>
    </source>
</evidence>
<keyword evidence="2" id="KW-1185">Reference proteome</keyword>
<protein>
    <submittedName>
        <fullName evidence="1">Uncharacterized protein</fullName>
    </submittedName>
</protein>
<accession>A0AAN9SU62</accession>
<sequence>MGWVFGTSGLIGGGCKGALVVGAAGCWAVRGHCGWQWCHNALKAVHDVAGARKSLLKNGAFMFNANLSRFMVAGINGLELVLLLAVELVSLVDSLISTSGIGIGPDIGEADSK</sequence>
<gene>
    <name evidence="1" type="ORF">VNO78_06978</name>
</gene>
<name>A0AAN9SU62_PSOTE</name>
<reference evidence="1 2" key="1">
    <citation type="submission" date="2024-01" db="EMBL/GenBank/DDBJ databases">
        <title>The genomes of 5 underutilized Papilionoideae crops provide insights into root nodulation and disease resistanc.</title>
        <authorList>
            <person name="Jiang F."/>
        </authorList>
    </citation>
    <scope>NUCLEOTIDE SEQUENCE [LARGE SCALE GENOMIC DNA]</scope>
    <source>
        <strain evidence="1">DUOXIRENSHENG_FW03</strain>
        <tissue evidence="1">Leaves</tissue>
    </source>
</reference>